<proteinExistence type="predicted"/>
<dbReference type="WBParaSite" id="ACOC_0000308701-mRNA-1">
    <property type="protein sequence ID" value="ACOC_0000308701-mRNA-1"/>
    <property type="gene ID" value="ACOC_0000308701"/>
</dbReference>
<dbReference type="EMBL" id="UYYA01000799">
    <property type="protein sequence ID" value="VDM54673.1"/>
    <property type="molecule type" value="Genomic_DNA"/>
</dbReference>
<accession>A0A0R3PFU6</accession>
<keyword evidence="2" id="KW-1185">Reference proteome</keyword>
<evidence type="ECO:0000313" key="1">
    <source>
        <dbReference type="EMBL" id="VDM54673.1"/>
    </source>
</evidence>
<organism evidence="3">
    <name type="scientific">Angiostrongylus costaricensis</name>
    <name type="common">Nematode worm</name>
    <dbReference type="NCBI Taxonomy" id="334426"/>
    <lineage>
        <taxon>Eukaryota</taxon>
        <taxon>Metazoa</taxon>
        <taxon>Ecdysozoa</taxon>
        <taxon>Nematoda</taxon>
        <taxon>Chromadorea</taxon>
        <taxon>Rhabditida</taxon>
        <taxon>Rhabditina</taxon>
        <taxon>Rhabditomorpha</taxon>
        <taxon>Strongyloidea</taxon>
        <taxon>Metastrongylidae</taxon>
        <taxon>Angiostrongylus</taxon>
    </lineage>
</organism>
<dbReference type="AlphaFoldDB" id="A0A0R3PFU6"/>
<gene>
    <name evidence="1" type="ORF">ACOC_LOCUS3088</name>
</gene>
<reference evidence="1 2" key="2">
    <citation type="submission" date="2018-11" db="EMBL/GenBank/DDBJ databases">
        <authorList>
            <consortium name="Pathogen Informatics"/>
        </authorList>
    </citation>
    <scope>NUCLEOTIDE SEQUENCE [LARGE SCALE GENOMIC DNA]</scope>
    <source>
        <strain evidence="1 2">Costa Rica</strain>
    </source>
</reference>
<name>A0A0R3PFU6_ANGCS</name>
<protein>
    <submittedName>
        <fullName evidence="3">Zn_Tnp_IS1 domain-containing protein</fullName>
    </submittedName>
</protein>
<evidence type="ECO:0000313" key="3">
    <source>
        <dbReference type="WBParaSite" id="ACOC_0000308701-mRNA-1"/>
    </source>
</evidence>
<evidence type="ECO:0000313" key="2">
    <source>
        <dbReference type="Proteomes" id="UP000267027"/>
    </source>
</evidence>
<sequence length="43" mass="4896">MPLHVQCARCEVAVKIRRGAERKASEVVSASMTYSFQRYPLLI</sequence>
<reference evidence="3" key="1">
    <citation type="submission" date="2017-02" db="UniProtKB">
        <authorList>
            <consortium name="WormBaseParasite"/>
        </authorList>
    </citation>
    <scope>IDENTIFICATION</scope>
</reference>
<dbReference type="Proteomes" id="UP000267027">
    <property type="component" value="Unassembled WGS sequence"/>
</dbReference>